<dbReference type="Pfam" id="PF08241">
    <property type="entry name" value="Methyltransf_11"/>
    <property type="match status" value="1"/>
</dbReference>
<name>A0A8J2W282_9BACL</name>
<evidence type="ECO:0000313" key="3">
    <source>
        <dbReference type="Proteomes" id="UP000628775"/>
    </source>
</evidence>
<dbReference type="RefSeq" id="WP_229672494.1">
    <property type="nucleotide sequence ID" value="NZ_BMIR01000007.1"/>
</dbReference>
<dbReference type="AlphaFoldDB" id="A0A8J2W282"/>
<feature type="domain" description="Methyltransferase type 11" evidence="1">
    <location>
        <begin position="49"/>
        <end position="139"/>
    </location>
</feature>
<keyword evidence="3" id="KW-1185">Reference proteome</keyword>
<dbReference type="SUPFAM" id="SSF53335">
    <property type="entry name" value="S-adenosyl-L-methionine-dependent methyltransferases"/>
    <property type="match status" value="1"/>
</dbReference>
<gene>
    <name evidence="2" type="ORF">GCM10011391_19390</name>
</gene>
<dbReference type="Proteomes" id="UP000628775">
    <property type="component" value="Unassembled WGS sequence"/>
</dbReference>
<sequence>MINQLKQKLRMAYDQQMVTRDKRATQDWKVKERETFYSYLVKEKKTSLLEIGAGAGRDSLFFKNKGFQTMSTDISANAIQLCREKGLEAKVMSFDHLEFPDESFDAVYALNCLLHVPKAELPEVLYRVRRVLKPDGLFYMGVYGGNNSEGIWEEDDYEPKRFFSFFDDTSLQYAVSKTFDIVYFKTIPKDIIGGDLAFQSMLLRNVHR</sequence>
<reference evidence="2" key="2">
    <citation type="submission" date="2020-09" db="EMBL/GenBank/DDBJ databases">
        <authorList>
            <person name="Sun Q."/>
            <person name="Zhou Y."/>
        </authorList>
    </citation>
    <scope>NUCLEOTIDE SEQUENCE</scope>
    <source>
        <strain evidence="2">CGMCC 1.15371</strain>
    </source>
</reference>
<dbReference type="Gene3D" id="3.40.50.150">
    <property type="entry name" value="Vaccinia Virus protein VP39"/>
    <property type="match status" value="1"/>
</dbReference>
<dbReference type="InterPro" id="IPR029063">
    <property type="entry name" value="SAM-dependent_MTases_sf"/>
</dbReference>
<dbReference type="PANTHER" id="PTHR43861:SF1">
    <property type="entry name" value="TRANS-ACONITATE 2-METHYLTRANSFERASE"/>
    <property type="match status" value="1"/>
</dbReference>
<organism evidence="2 3">
    <name type="scientific">Pullulanibacillus camelliae</name>
    <dbReference type="NCBI Taxonomy" id="1707096"/>
    <lineage>
        <taxon>Bacteria</taxon>
        <taxon>Bacillati</taxon>
        <taxon>Bacillota</taxon>
        <taxon>Bacilli</taxon>
        <taxon>Bacillales</taxon>
        <taxon>Sporolactobacillaceae</taxon>
        <taxon>Pullulanibacillus</taxon>
    </lineage>
</organism>
<dbReference type="EMBL" id="BMIR01000007">
    <property type="protein sequence ID" value="GGE40721.1"/>
    <property type="molecule type" value="Genomic_DNA"/>
</dbReference>
<evidence type="ECO:0000313" key="2">
    <source>
        <dbReference type="EMBL" id="GGE40721.1"/>
    </source>
</evidence>
<reference evidence="2" key="1">
    <citation type="journal article" date="2014" name="Int. J. Syst. Evol. Microbiol.">
        <title>Complete genome sequence of Corynebacterium casei LMG S-19264T (=DSM 44701T), isolated from a smear-ripened cheese.</title>
        <authorList>
            <consortium name="US DOE Joint Genome Institute (JGI-PGF)"/>
            <person name="Walter F."/>
            <person name="Albersmeier A."/>
            <person name="Kalinowski J."/>
            <person name="Ruckert C."/>
        </authorList>
    </citation>
    <scope>NUCLEOTIDE SEQUENCE</scope>
    <source>
        <strain evidence="2">CGMCC 1.15371</strain>
    </source>
</reference>
<accession>A0A8J2W282</accession>
<comment type="caution">
    <text evidence="2">The sequence shown here is derived from an EMBL/GenBank/DDBJ whole genome shotgun (WGS) entry which is preliminary data.</text>
</comment>
<dbReference type="CDD" id="cd02440">
    <property type="entry name" value="AdoMet_MTases"/>
    <property type="match status" value="1"/>
</dbReference>
<dbReference type="GO" id="GO:0008757">
    <property type="term" value="F:S-adenosylmethionine-dependent methyltransferase activity"/>
    <property type="evidence" value="ECO:0007669"/>
    <property type="project" value="InterPro"/>
</dbReference>
<dbReference type="PANTHER" id="PTHR43861">
    <property type="entry name" value="TRANS-ACONITATE 2-METHYLTRANSFERASE-RELATED"/>
    <property type="match status" value="1"/>
</dbReference>
<evidence type="ECO:0000259" key="1">
    <source>
        <dbReference type="Pfam" id="PF08241"/>
    </source>
</evidence>
<protein>
    <recommendedName>
        <fullName evidence="1">Methyltransferase type 11 domain-containing protein</fullName>
    </recommendedName>
</protein>
<proteinExistence type="predicted"/>
<dbReference type="InterPro" id="IPR013216">
    <property type="entry name" value="Methyltransf_11"/>
</dbReference>